<evidence type="ECO:0000259" key="5">
    <source>
        <dbReference type="PROSITE" id="PS51755"/>
    </source>
</evidence>
<feature type="modified residue" description="4-aspartylphosphate" evidence="2">
    <location>
        <position position="86"/>
    </location>
</feature>
<dbReference type="InterPro" id="IPR011006">
    <property type="entry name" value="CheY-like_superfamily"/>
</dbReference>
<dbReference type="PROSITE" id="PS51755">
    <property type="entry name" value="OMPR_PHOB"/>
    <property type="match status" value="1"/>
</dbReference>
<evidence type="ECO:0000313" key="6">
    <source>
        <dbReference type="EMBL" id="GAA2356496.1"/>
    </source>
</evidence>
<dbReference type="SUPFAM" id="SSF52172">
    <property type="entry name" value="CheY-like"/>
    <property type="match status" value="1"/>
</dbReference>
<evidence type="ECO:0000313" key="7">
    <source>
        <dbReference type="Proteomes" id="UP001501444"/>
    </source>
</evidence>
<dbReference type="Pfam" id="PF00072">
    <property type="entry name" value="Response_reg"/>
    <property type="match status" value="1"/>
</dbReference>
<feature type="domain" description="OmpR/PhoB-type" evidence="5">
    <location>
        <begin position="148"/>
        <end position="255"/>
    </location>
</feature>
<dbReference type="PANTHER" id="PTHR48111">
    <property type="entry name" value="REGULATOR OF RPOS"/>
    <property type="match status" value="1"/>
</dbReference>
<keyword evidence="2" id="KW-0597">Phosphoprotein</keyword>
<dbReference type="Proteomes" id="UP001501444">
    <property type="component" value="Unassembled WGS sequence"/>
</dbReference>
<evidence type="ECO:0000256" key="2">
    <source>
        <dbReference type="PROSITE-ProRule" id="PRU00169"/>
    </source>
</evidence>
<dbReference type="Gene3D" id="1.10.10.10">
    <property type="entry name" value="Winged helix-like DNA-binding domain superfamily/Winged helix DNA-binding domain"/>
    <property type="match status" value="1"/>
</dbReference>
<dbReference type="CDD" id="cd17620">
    <property type="entry name" value="REC_OmpR_KdpE-like"/>
    <property type="match status" value="1"/>
</dbReference>
<dbReference type="PROSITE" id="PS50110">
    <property type="entry name" value="RESPONSE_REGULATORY"/>
    <property type="match status" value="1"/>
</dbReference>
<dbReference type="CDD" id="cd00383">
    <property type="entry name" value="trans_reg_C"/>
    <property type="match status" value="1"/>
</dbReference>
<keyword evidence="1 3" id="KW-0238">DNA-binding</keyword>
<dbReference type="InterPro" id="IPR001789">
    <property type="entry name" value="Sig_transdc_resp-reg_receiver"/>
</dbReference>
<dbReference type="PANTHER" id="PTHR48111:SF50">
    <property type="entry name" value="KDP OPERON TRANSCRIPTIONAL REGULATORY PROTEIN KDPE"/>
    <property type="match status" value="1"/>
</dbReference>
<dbReference type="Pfam" id="PF00486">
    <property type="entry name" value="Trans_reg_C"/>
    <property type="match status" value="1"/>
</dbReference>
<dbReference type="InterPro" id="IPR001867">
    <property type="entry name" value="OmpR/PhoB-type_DNA-bd"/>
</dbReference>
<feature type="domain" description="Response regulatory" evidence="4">
    <location>
        <begin position="37"/>
        <end position="150"/>
    </location>
</feature>
<evidence type="ECO:0000259" key="4">
    <source>
        <dbReference type="PROSITE" id="PS50110"/>
    </source>
</evidence>
<evidence type="ECO:0000256" key="1">
    <source>
        <dbReference type="ARBA" id="ARBA00023125"/>
    </source>
</evidence>
<evidence type="ECO:0000256" key="3">
    <source>
        <dbReference type="PROSITE-ProRule" id="PRU01091"/>
    </source>
</evidence>
<feature type="DNA-binding region" description="OmpR/PhoB-type" evidence="3">
    <location>
        <begin position="148"/>
        <end position="255"/>
    </location>
</feature>
<dbReference type="InterPro" id="IPR036388">
    <property type="entry name" value="WH-like_DNA-bd_sf"/>
</dbReference>
<dbReference type="InterPro" id="IPR016032">
    <property type="entry name" value="Sig_transdc_resp-reg_C-effctor"/>
</dbReference>
<sequence length="255" mass="28068">MHSAVKDLAATCGPLAKSLKRVPGHAGEACKAWYVSRILIVDDEPQLVRALRINLVARQYDVVAATTGGEALQAAAQERPDLVVLDLGLPDLDGVDVIRKLRSWSPVPILVLSGRADSRDKVEALDAGADDYVTKPFSIDELLARVRAVTRRLGPADPLGSVTIGGHEVDFAARTVGGGVHLTKTEWELLEVLARNPGKLVSQRQLLQDVWGPTYLKQTHYLRQYVTQLRHKLEQDPARPRHLLTEPGMGYRFQP</sequence>
<name>A0ABP5TPF4_9ACTN</name>
<dbReference type="InterPro" id="IPR039420">
    <property type="entry name" value="WalR-like"/>
</dbReference>
<dbReference type="SMART" id="SM00448">
    <property type="entry name" value="REC"/>
    <property type="match status" value="1"/>
</dbReference>
<proteinExistence type="predicted"/>
<dbReference type="Gene3D" id="6.10.250.690">
    <property type="match status" value="1"/>
</dbReference>
<dbReference type="Gene3D" id="3.40.50.2300">
    <property type="match status" value="1"/>
</dbReference>
<organism evidence="6 7">
    <name type="scientific">Dactylosporangium salmoneum</name>
    <dbReference type="NCBI Taxonomy" id="53361"/>
    <lineage>
        <taxon>Bacteria</taxon>
        <taxon>Bacillati</taxon>
        <taxon>Actinomycetota</taxon>
        <taxon>Actinomycetes</taxon>
        <taxon>Micromonosporales</taxon>
        <taxon>Micromonosporaceae</taxon>
        <taxon>Dactylosporangium</taxon>
    </lineage>
</organism>
<gene>
    <name evidence="6" type="ORF">GCM10010170_049370</name>
</gene>
<accession>A0ABP5TPF4</accession>
<protein>
    <submittedName>
        <fullName evidence="6">Response regulator</fullName>
    </submittedName>
</protein>
<dbReference type="SUPFAM" id="SSF46894">
    <property type="entry name" value="C-terminal effector domain of the bipartite response regulators"/>
    <property type="match status" value="1"/>
</dbReference>
<keyword evidence="7" id="KW-1185">Reference proteome</keyword>
<comment type="caution">
    <text evidence="6">The sequence shown here is derived from an EMBL/GenBank/DDBJ whole genome shotgun (WGS) entry which is preliminary data.</text>
</comment>
<dbReference type="EMBL" id="BAAARV010000038">
    <property type="protein sequence ID" value="GAA2356496.1"/>
    <property type="molecule type" value="Genomic_DNA"/>
</dbReference>
<reference evidence="7" key="1">
    <citation type="journal article" date="2019" name="Int. J. Syst. Evol. Microbiol.">
        <title>The Global Catalogue of Microorganisms (GCM) 10K type strain sequencing project: providing services to taxonomists for standard genome sequencing and annotation.</title>
        <authorList>
            <consortium name="The Broad Institute Genomics Platform"/>
            <consortium name="The Broad Institute Genome Sequencing Center for Infectious Disease"/>
            <person name="Wu L."/>
            <person name="Ma J."/>
        </authorList>
    </citation>
    <scope>NUCLEOTIDE SEQUENCE [LARGE SCALE GENOMIC DNA]</scope>
    <source>
        <strain evidence="7">JCM 3272</strain>
    </source>
</reference>
<dbReference type="SMART" id="SM00862">
    <property type="entry name" value="Trans_reg_C"/>
    <property type="match status" value="1"/>
</dbReference>